<dbReference type="InterPro" id="IPR020846">
    <property type="entry name" value="MFS_dom"/>
</dbReference>
<dbReference type="GO" id="GO:0016020">
    <property type="term" value="C:membrane"/>
    <property type="evidence" value="ECO:0007669"/>
    <property type="project" value="UniProtKB-SubCell"/>
</dbReference>
<evidence type="ECO:0000313" key="7">
    <source>
        <dbReference type="Proteomes" id="UP000887540"/>
    </source>
</evidence>
<keyword evidence="2 5" id="KW-0812">Transmembrane</keyword>
<feature type="transmembrane region" description="Helical" evidence="5">
    <location>
        <begin position="50"/>
        <end position="72"/>
    </location>
</feature>
<dbReference type="Proteomes" id="UP000887540">
    <property type="component" value="Unplaced"/>
</dbReference>
<dbReference type="AlphaFoldDB" id="A0A914DNX2"/>
<dbReference type="PANTHER" id="PTHR24064">
    <property type="entry name" value="SOLUTE CARRIER FAMILY 22 MEMBER"/>
    <property type="match status" value="1"/>
</dbReference>
<reference evidence="8" key="1">
    <citation type="submission" date="2022-11" db="UniProtKB">
        <authorList>
            <consortium name="WormBaseParasite"/>
        </authorList>
    </citation>
    <scope>IDENTIFICATION</scope>
</reference>
<dbReference type="InterPro" id="IPR011701">
    <property type="entry name" value="MFS"/>
</dbReference>
<proteinExistence type="predicted"/>
<evidence type="ECO:0000256" key="5">
    <source>
        <dbReference type="SAM" id="Phobius"/>
    </source>
</evidence>
<dbReference type="GO" id="GO:0022857">
    <property type="term" value="F:transmembrane transporter activity"/>
    <property type="evidence" value="ECO:0007669"/>
    <property type="project" value="InterPro"/>
</dbReference>
<evidence type="ECO:0000259" key="6">
    <source>
        <dbReference type="PROSITE" id="PS50850"/>
    </source>
</evidence>
<evidence type="ECO:0000256" key="2">
    <source>
        <dbReference type="ARBA" id="ARBA00022692"/>
    </source>
</evidence>
<feature type="transmembrane region" description="Helical" evidence="5">
    <location>
        <begin position="112"/>
        <end position="132"/>
    </location>
</feature>
<dbReference type="Pfam" id="PF07690">
    <property type="entry name" value="MFS_1"/>
    <property type="match status" value="1"/>
</dbReference>
<keyword evidence="4 5" id="KW-0472">Membrane</keyword>
<evidence type="ECO:0000313" key="8">
    <source>
        <dbReference type="WBParaSite" id="ACRNAN_scaffold3051.g6539.t1"/>
    </source>
</evidence>
<keyword evidence="3 5" id="KW-1133">Transmembrane helix</keyword>
<name>A0A914DNX2_9BILA</name>
<organism evidence="7 8">
    <name type="scientific">Acrobeloides nanus</name>
    <dbReference type="NCBI Taxonomy" id="290746"/>
    <lineage>
        <taxon>Eukaryota</taxon>
        <taxon>Metazoa</taxon>
        <taxon>Ecdysozoa</taxon>
        <taxon>Nematoda</taxon>
        <taxon>Chromadorea</taxon>
        <taxon>Rhabditida</taxon>
        <taxon>Tylenchina</taxon>
        <taxon>Cephalobomorpha</taxon>
        <taxon>Cephaloboidea</taxon>
        <taxon>Cephalobidae</taxon>
        <taxon>Acrobeloides</taxon>
    </lineage>
</organism>
<keyword evidence="7" id="KW-1185">Reference proteome</keyword>
<dbReference type="Gene3D" id="1.20.1250.20">
    <property type="entry name" value="MFS general substrate transporter like domains"/>
    <property type="match status" value="1"/>
</dbReference>
<evidence type="ECO:0000256" key="4">
    <source>
        <dbReference type="ARBA" id="ARBA00023136"/>
    </source>
</evidence>
<evidence type="ECO:0000256" key="1">
    <source>
        <dbReference type="ARBA" id="ARBA00004141"/>
    </source>
</evidence>
<protein>
    <submittedName>
        <fullName evidence="8">Major facilitator superfamily (MFS) profile domain-containing protein</fullName>
    </submittedName>
</protein>
<dbReference type="WBParaSite" id="ACRNAN_scaffold3051.g6539.t1">
    <property type="protein sequence ID" value="ACRNAN_scaffold3051.g6539.t1"/>
    <property type="gene ID" value="ACRNAN_scaffold3051.g6539"/>
</dbReference>
<accession>A0A914DNX2</accession>
<comment type="subcellular location">
    <subcellularLocation>
        <location evidence="1">Membrane</location>
        <topology evidence="1">Multi-pass membrane protein</topology>
    </subcellularLocation>
</comment>
<feature type="transmembrane region" description="Helical" evidence="5">
    <location>
        <begin position="25"/>
        <end position="43"/>
    </location>
</feature>
<dbReference type="InterPro" id="IPR036259">
    <property type="entry name" value="MFS_trans_sf"/>
</dbReference>
<feature type="transmembrane region" description="Helical" evidence="5">
    <location>
        <begin position="84"/>
        <end position="105"/>
    </location>
</feature>
<evidence type="ECO:0000256" key="3">
    <source>
        <dbReference type="ARBA" id="ARBA00022989"/>
    </source>
</evidence>
<dbReference type="PROSITE" id="PS50850">
    <property type="entry name" value="MFS"/>
    <property type="match status" value="1"/>
</dbReference>
<feature type="domain" description="Major facilitator superfamily (MFS) profile" evidence="6">
    <location>
        <begin position="1"/>
        <end position="136"/>
    </location>
</feature>
<dbReference type="SUPFAM" id="SSF103473">
    <property type="entry name" value="MFS general substrate transporter"/>
    <property type="match status" value="1"/>
</dbReference>
<sequence>MCSKFVIGLLDRFVPQFDRRMMHNYNQLIAALCFLAVTVLLCFDYENMLILILSIFGLTTVSYVWDACYVITAESMPTEIRSTALGICSTVSRVGMLTAPLLVTLSTFWKPTVYLALAIFGFVNFALAWNFLPETKHVNLAEVNLKSNPKIAPTET</sequence>